<reference evidence="1" key="2">
    <citation type="submission" date="2023-06" db="EMBL/GenBank/DDBJ databases">
        <authorList>
            <consortium name="Lawrence Berkeley National Laboratory"/>
            <person name="Haridas S."/>
            <person name="Hensen N."/>
            <person name="Bonometti L."/>
            <person name="Westerberg I."/>
            <person name="Brannstrom I.O."/>
            <person name="Guillou S."/>
            <person name="Cros-Aarteil S."/>
            <person name="Calhoun S."/>
            <person name="Kuo A."/>
            <person name="Mondo S."/>
            <person name="Pangilinan J."/>
            <person name="Riley R."/>
            <person name="Labutti K."/>
            <person name="Andreopoulos B."/>
            <person name="Lipzen A."/>
            <person name="Chen C."/>
            <person name="Yanf M."/>
            <person name="Daum C."/>
            <person name="Ng V."/>
            <person name="Clum A."/>
            <person name="Steindorff A."/>
            <person name="Ohm R."/>
            <person name="Martin F."/>
            <person name="Silar P."/>
            <person name="Natvig D."/>
            <person name="Lalanne C."/>
            <person name="Gautier V."/>
            <person name="Ament-Velasquez S.L."/>
            <person name="Kruys A."/>
            <person name="Hutchinson M.I."/>
            <person name="Powell A.J."/>
            <person name="Barry K."/>
            <person name="Miller A.N."/>
            <person name="Grigoriev I.V."/>
            <person name="Debuchy R."/>
            <person name="Gladieux P."/>
            <person name="Thoren M.H."/>
            <person name="Johannesson H."/>
        </authorList>
    </citation>
    <scope>NUCLEOTIDE SEQUENCE</scope>
    <source>
        <strain evidence="1">CBS 955.72</strain>
    </source>
</reference>
<organism evidence="1 2">
    <name type="scientific">Lasiosphaeria hispida</name>
    <dbReference type="NCBI Taxonomy" id="260671"/>
    <lineage>
        <taxon>Eukaryota</taxon>
        <taxon>Fungi</taxon>
        <taxon>Dikarya</taxon>
        <taxon>Ascomycota</taxon>
        <taxon>Pezizomycotina</taxon>
        <taxon>Sordariomycetes</taxon>
        <taxon>Sordariomycetidae</taxon>
        <taxon>Sordariales</taxon>
        <taxon>Lasiosphaeriaceae</taxon>
        <taxon>Lasiosphaeria</taxon>
    </lineage>
</organism>
<dbReference type="Proteomes" id="UP001275084">
    <property type="component" value="Unassembled WGS sequence"/>
</dbReference>
<accession>A0AAJ0MEC0</accession>
<protein>
    <submittedName>
        <fullName evidence="1">Uncharacterized protein</fullName>
    </submittedName>
</protein>
<gene>
    <name evidence="1" type="ORF">B0T25DRAFT_568511</name>
</gene>
<keyword evidence="2" id="KW-1185">Reference proteome</keyword>
<evidence type="ECO:0000313" key="2">
    <source>
        <dbReference type="Proteomes" id="UP001275084"/>
    </source>
</evidence>
<dbReference type="EMBL" id="JAUIQD010000004">
    <property type="protein sequence ID" value="KAK3353302.1"/>
    <property type="molecule type" value="Genomic_DNA"/>
</dbReference>
<sequence>MDQNWGDNWHTGRVDKPSWDLLEMQWNLQRVAALCGVADVTDDYYDYEDPDERGYDEAVAAKQRTILAKYEEGWDKGKVVNQEKGK</sequence>
<dbReference type="AlphaFoldDB" id="A0AAJ0MEC0"/>
<name>A0AAJ0MEC0_9PEZI</name>
<proteinExistence type="predicted"/>
<comment type="caution">
    <text evidence="1">The sequence shown here is derived from an EMBL/GenBank/DDBJ whole genome shotgun (WGS) entry which is preliminary data.</text>
</comment>
<reference evidence="1" key="1">
    <citation type="journal article" date="2023" name="Mol. Phylogenet. Evol.">
        <title>Genome-scale phylogeny and comparative genomics of the fungal order Sordariales.</title>
        <authorList>
            <person name="Hensen N."/>
            <person name="Bonometti L."/>
            <person name="Westerberg I."/>
            <person name="Brannstrom I.O."/>
            <person name="Guillou S."/>
            <person name="Cros-Aarteil S."/>
            <person name="Calhoun S."/>
            <person name="Haridas S."/>
            <person name="Kuo A."/>
            <person name="Mondo S."/>
            <person name="Pangilinan J."/>
            <person name="Riley R."/>
            <person name="LaButti K."/>
            <person name="Andreopoulos B."/>
            <person name="Lipzen A."/>
            <person name="Chen C."/>
            <person name="Yan M."/>
            <person name="Daum C."/>
            <person name="Ng V."/>
            <person name="Clum A."/>
            <person name="Steindorff A."/>
            <person name="Ohm R.A."/>
            <person name="Martin F."/>
            <person name="Silar P."/>
            <person name="Natvig D.O."/>
            <person name="Lalanne C."/>
            <person name="Gautier V."/>
            <person name="Ament-Velasquez S.L."/>
            <person name="Kruys A."/>
            <person name="Hutchinson M.I."/>
            <person name="Powell A.J."/>
            <person name="Barry K."/>
            <person name="Miller A.N."/>
            <person name="Grigoriev I.V."/>
            <person name="Debuchy R."/>
            <person name="Gladieux P."/>
            <person name="Hiltunen Thoren M."/>
            <person name="Johannesson H."/>
        </authorList>
    </citation>
    <scope>NUCLEOTIDE SEQUENCE</scope>
    <source>
        <strain evidence="1">CBS 955.72</strain>
    </source>
</reference>
<evidence type="ECO:0000313" key="1">
    <source>
        <dbReference type="EMBL" id="KAK3353302.1"/>
    </source>
</evidence>